<dbReference type="InterPro" id="IPR009537">
    <property type="entry name" value="DUF1156"/>
</dbReference>
<dbReference type="Pfam" id="PF06634">
    <property type="entry name" value="DUF1156"/>
    <property type="match status" value="1"/>
</dbReference>
<evidence type="ECO:0000313" key="2">
    <source>
        <dbReference type="EMBL" id="AEG34452.1"/>
    </source>
</evidence>
<dbReference type="HOGENOM" id="CLU_007795_2_0_0"/>
<dbReference type="EMBL" id="CP002778">
    <property type="protein sequence ID" value="AEG34452.1"/>
    <property type="molecule type" value="Genomic_DNA"/>
</dbReference>
<dbReference type="AlphaFoldDB" id="F6DJ55"/>
<evidence type="ECO:0000259" key="1">
    <source>
        <dbReference type="Pfam" id="PF06634"/>
    </source>
</evidence>
<dbReference type="Gene3D" id="3.40.50.150">
    <property type="entry name" value="Vaccinia Virus protein VP39"/>
    <property type="match status" value="1"/>
</dbReference>
<organism evidence="2 3">
    <name type="scientific">Thermus thermophilus (strain SG0.5JP17-16)</name>
    <dbReference type="NCBI Taxonomy" id="762633"/>
    <lineage>
        <taxon>Bacteria</taxon>
        <taxon>Thermotogati</taxon>
        <taxon>Deinococcota</taxon>
        <taxon>Deinococci</taxon>
        <taxon>Thermales</taxon>
        <taxon>Thermaceae</taxon>
        <taxon>Thermus</taxon>
    </lineage>
</organism>
<sequence>MPKKLIEVALPLEAINKEASREKSIRHGHPSTLHLWWARRPLATARAVLFASVVDDPGEHLPEDQATKERERLFALLERLVNWDEAKNPDSPTLWEARYEMAKSLAKALGKAPPRSKEDRAAILALLEEAPPVLDPFAGGGTIPLEAQRLGLRAYAGDLNPVAVLINKALVEVPPLFADLPPVNPEYRSKRQPTDRFSRAKGLAEDVRFYGRWVREEAWRRIGAYYPTLDGKTVIAWLWARTVPCPNPACRADAPLVRSFWLSKKRGKGAYVVPEVEGGRVVFRVKTGAGAPPREGTVDRRGAQCLVCGTPIPLEHVRKEGQAGRLGARLMAIVTEETGGRGYHAPEPEHEKVAEQATPPWKPDYAFAKNSRHMTPSIYGLERFSDLFTPRQLLALATFSDLVAEARERVYQDALEAGLSDDPTPLAQGGTGARAYAEAVGVYLAMAVDHLTNRHSSIATWDASWEKVRSVFARQALPMTWDFAEANPFSESSGSWEGMVDWVAKALETLPARPLGQARQVNAVEAVNGVPAPPLISTDPPYYDNVPYADLSDFFYVWLRRTLRDTYPDLFRTLLTPKEEELIADPHRHGGPDAARRHFEEGMRRVFRNLRARAHPDYPLTLYYAFKQQEVEEDEEGETEAVASTGWETFLQGLVEEGFQVVATWPMRTELQNRPRGQGSNALASSIVLVCRPRPEGAPRASRQEFLRALRAELPKALEDLTRGSIPPVDLAQSAIGPGMAVFSRYSAVVEPDGRPLSVREALALVNQVLDEFLAEEEAELDAPSRFALAWYEQYGYGEGPFGDAETLAKAKNVAVSALEEGGILLARGGKVRLFRPEEYPEDWDPKADRRLSAWEAAHHLIRLLEREGEGAAARLLAELPPALAEGARALAYRLYQIAERRGRAEDAQSFNLLAKSYGHLAVEAARARGPVQEGLFREEG</sequence>
<evidence type="ECO:0000313" key="3">
    <source>
        <dbReference type="Proteomes" id="UP000009233"/>
    </source>
</evidence>
<feature type="domain" description="DUF1156" evidence="1">
    <location>
        <begin position="9"/>
        <end position="75"/>
    </location>
</feature>
<keyword evidence="2" id="KW-0614">Plasmid</keyword>
<proteinExistence type="predicted"/>
<dbReference type="Proteomes" id="UP000009233">
    <property type="component" value="Plasmid pTHTHE1601"/>
</dbReference>
<dbReference type="InterPro" id="IPR029063">
    <property type="entry name" value="SAM-dependent_MTases_sf"/>
</dbReference>
<dbReference type="KEGG" id="tts:Ththe16_2066"/>
<dbReference type="RefSeq" id="WP_014511078.1">
    <property type="nucleotide sequence ID" value="NC_017273.1"/>
</dbReference>
<dbReference type="SUPFAM" id="SSF53335">
    <property type="entry name" value="S-adenosyl-L-methionine-dependent methyltransferases"/>
    <property type="match status" value="1"/>
</dbReference>
<name>F6DJ55_THETG</name>
<gene>
    <name evidence="2" type="ordered locus">Ththe16_2066</name>
</gene>
<dbReference type="PATRIC" id="fig|762633.3.peg.2055"/>
<reference evidence="2 3" key="1">
    <citation type="submission" date="2011-05" db="EMBL/GenBank/DDBJ databases">
        <title>Complete sequence of plasmid of Thermus thermophilus SG0.5JP17-16.</title>
        <authorList>
            <consortium name="US DOE Joint Genome Institute"/>
            <person name="Lucas S."/>
            <person name="Han J."/>
            <person name="Lapidus A."/>
            <person name="Cheng J.-F."/>
            <person name="Goodwin L."/>
            <person name="Pitluck S."/>
            <person name="Peters L."/>
            <person name="Mikhailova N."/>
            <person name="Teshima H."/>
            <person name="Han C."/>
            <person name="Tapia R."/>
            <person name="Land M."/>
            <person name="Hauser L."/>
            <person name="Kyrpides N."/>
            <person name="Ivanova N."/>
            <person name="Pagani I."/>
            <person name="Allgaier M."/>
            <person name="Hugenholtz P."/>
            <person name="Singer S."/>
            <person name="Gladden J."/>
            <person name="Woyke T."/>
        </authorList>
    </citation>
    <scope>NUCLEOTIDE SEQUENCE [LARGE SCALE GENOMIC DNA]</scope>
    <source>
        <strain evidence="2 3">SG0.5JP17-16</strain>
        <plasmid evidence="3">Plasmid pTHTHE1601</plasmid>
    </source>
</reference>
<accession>F6DJ55</accession>
<geneLocation type="plasmid" evidence="2 3">
    <name>pTHTHE1601</name>
</geneLocation>
<dbReference type="REBASE" id="36378">
    <property type="entry name" value="M.Tth16ORF2066P"/>
</dbReference>
<protein>
    <recommendedName>
        <fullName evidence="1">DUF1156 domain-containing protein</fullName>
    </recommendedName>
</protein>